<keyword evidence="4 7" id="KW-0863">Zinc-finger</keyword>
<feature type="binding site" evidence="8">
    <location>
        <position position="22"/>
    </location>
    <ligand>
        <name>Zn(2+)</name>
        <dbReference type="ChEBI" id="CHEBI:29105"/>
    </ligand>
</feature>
<dbReference type="SMART" id="SM00868">
    <property type="entry name" value="zf-AD"/>
    <property type="match status" value="1"/>
</dbReference>
<evidence type="ECO:0000313" key="13">
    <source>
        <dbReference type="Proteomes" id="UP000075884"/>
    </source>
</evidence>
<feature type="compositionally biased region" description="Basic and acidic residues" evidence="9">
    <location>
        <begin position="500"/>
        <end position="528"/>
    </location>
</feature>
<reference evidence="13" key="1">
    <citation type="submission" date="2013-03" db="EMBL/GenBank/DDBJ databases">
        <title>The Genome Sequence of Anopheles dirus WRAIR2.</title>
        <authorList>
            <consortium name="The Broad Institute Genomics Platform"/>
            <person name="Neafsey D.E."/>
            <person name="Walton C."/>
            <person name="Walker B."/>
            <person name="Young S.K."/>
            <person name="Zeng Q."/>
            <person name="Gargeya S."/>
            <person name="Fitzgerald M."/>
            <person name="Haas B."/>
            <person name="Abouelleil A."/>
            <person name="Allen A.W."/>
            <person name="Alvarado L."/>
            <person name="Arachchi H.M."/>
            <person name="Berlin A.M."/>
            <person name="Chapman S.B."/>
            <person name="Gainer-Dewar J."/>
            <person name="Goldberg J."/>
            <person name="Griggs A."/>
            <person name="Gujja S."/>
            <person name="Hansen M."/>
            <person name="Howarth C."/>
            <person name="Imamovic A."/>
            <person name="Ireland A."/>
            <person name="Larimer J."/>
            <person name="McCowan C."/>
            <person name="Murphy C."/>
            <person name="Pearson M."/>
            <person name="Poon T.W."/>
            <person name="Priest M."/>
            <person name="Roberts A."/>
            <person name="Saif S."/>
            <person name="Shea T."/>
            <person name="Sisk P."/>
            <person name="Sykes S."/>
            <person name="Wortman J."/>
            <person name="Nusbaum C."/>
            <person name="Birren B."/>
        </authorList>
    </citation>
    <scope>NUCLEOTIDE SEQUENCE [LARGE SCALE GENOMIC DNA]</scope>
    <source>
        <strain evidence="13">WRAIR2</strain>
    </source>
</reference>
<dbReference type="EnsemblMetazoa" id="ADIR004863-RA">
    <property type="protein sequence ID" value="ADIR004863-PA"/>
    <property type="gene ID" value="ADIR004863"/>
</dbReference>
<keyword evidence="3" id="KW-0677">Repeat</keyword>
<feature type="binding site" evidence="8">
    <location>
        <position position="64"/>
    </location>
    <ligand>
        <name>Zn(2+)</name>
        <dbReference type="ChEBI" id="CHEBI:29105"/>
    </ligand>
</feature>
<dbReference type="PANTHER" id="PTHR24406">
    <property type="entry name" value="TRANSCRIPTIONAL REPRESSOR CTCFL-RELATED"/>
    <property type="match status" value="1"/>
</dbReference>
<evidence type="ECO:0000256" key="4">
    <source>
        <dbReference type="ARBA" id="ARBA00022771"/>
    </source>
</evidence>
<feature type="domain" description="C2H2-type" evidence="10">
    <location>
        <begin position="383"/>
        <end position="411"/>
    </location>
</feature>
<keyword evidence="5 8" id="KW-0862">Zinc</keyword>
<evidence type="ECO:0000256" key="1">
    <source>
        <dbReference type="ARBA" id="ARBA00004123"/>
    </source>
</evidence>
<evidence type="ECO:0000259" key="10">
    <source>
        <dbReference type="PROSITE" id="PS50157"/>
    </source>
</evidence>
<proteinExistence type="predicted"/>
<feature type="compositionally biased region" description="Low complexity" evidence="9">
    <location>
        <begin position="436"/>
        <end position="464"/>
    </location>
</feature>
<name>A0A182NB37_9DIPT</name>
<organism evidence="12 13">
    <name type="scientific">Anopheles dirus</name>
    <dbReference type="NCBI Taxonomy" id="7168"/>
    <lineage>
        <taxon>Eukaryota</taxon>
        <taxon>Metazoa</taxon>
        <taxon>Ecdysozoa</taxon>
        <taxon>Arthropoda</taxon>
        <taxon>Hexapoda</taxon>
        <taxon>Insecta</taxon>
        <taxon>Pterygota</taxon>
        <taxon>Neoptera</taxon>
        <taxon>Endopterygota</taxon>
        <taxon>Diptera</taxon>
        <taxon>Nematocera</taxon>
        <taxon>Culicoidea</taxon>
        <taxon>Culicidae</taxon>
        <taxon>Anophelinae</taxon>
        <taxon>Anopheles</taxon>
    </lineage>
</organism>
<feature type="compositionally biased region" description="Polar residues" evidence="9">
    <location>
        <begin position="635"/>
        <end position="654"/>
    </location>
</feature>
<evidence type="ECO:0000313" key="12">
    <source>
        <dbReference type="EnsemblMetazoa" id="ADIR004863-PA"/>
    </source>
</evidence>
<feature type="binding site" evidence="8">
    <location>
        <position position="19"/>
    </location>
    <ligand>
        <name>Zn(2+)</name>
        <dbReference type="ChEBI" id="CHEBI:29105"/>
    </ligand>
</feature>
<dbReference type="Pfam" id="PF00096">
    <property type="entry name" value="zf-C2H2"/>
    <property type="match status" value="2"/>
</dbReference>
<accession>A0A182NB37</accession>
<evidence type="ECO:0000256" key="5">
    <source>
        <dbReference type="ARBA" id="ARBA00022833"/>
    </source>
</evidence>
<dbReference type="PROSITE" id="PS51915">
    <property type="entry name" value="ZAD"/>
    <property type="match status" value="1"/>
</dbReference>
<dbReference type="Proteomes" id="UP000075884">
    <property type="component" value="Unassembled WGS sequence"/>
</dbReference>
<reference evidence="12" key="2">
    <citation type="submission" date="2020-05" db="UniProtKB">
        <authorList>
            <consortium name="EnsemblMetazoa"/>
        </authorList>
    </citation>
    <scope>IDENTIFICATION</scope>
    <source>
        <strain evidence="12">WRAIR2</strain>
    </source>
</reference>
<protein>
    <recommendedName>
        <fullName evidence="14">ZAD domain-containing protein</fullName>
    </recommendedName>
</protein>
<feature type="compositionally biased region" description="Basic and acidic residues" evidence="9">
    <location>
        <begin position="724"/>
        <end position="735"/>
    </location>
</feature>
<dbReference type="FunFam" id="3.40.1800.20:FF:000018">
    <property type="entry name" value="AGAP008515-PA"/>
    <property type="match status" value="1"/>
</dbReference>
<feature type="region of interest" description="Disordered" evidence="9">
    <location>
        <begin position="688"/>
        <end position="745"/>
    </location>
</feature>
<evidence type="ECO:0000256" key="6">
    <source>
        <dbReference type="ARBA" id="ARBA00023242"/>
    </source>
</evidence>
<feature type="compositionally biased region" description="Basic residues" evidence="9">
    <location>
        <begin position="736"/>
        <end position="745"/>
    </location>
</feature>
<dbReference type="GO" id="GO:0008270">
    <property type="term" value="F:zinc ion binding"/>
    <property type="evidence" value="ECO:0007669"/>
    <property type="project" value="UniProtKB-UniRule"/>
</dbReference>
<dbReference type="SMART" id="SM00355">
    <property type="entry name" value="ZnF_C2H2"/>
    <property type="match status" value="4"/>
</dbReference>
<dbReference type="SUPFAM" id="SSF57716">
    <property type="entry name" value="Glucocorticoid receptor-like (DNA-binding domain)"/>
    <property type="match status" value="1"/>
</dbReference>
<dbReference type="Gene3D" id="3.40.1800.20">
    <property type="match status" value="1"/>
</dbReference>
<sequence length="745" mass="82285">MDSNSLLSMNLALNVARKCRICGMDILDLTCAFPIFGNDRLDQKLDRYLQLRIQIDDLLPKCICGSCYLKLESIDQFALMANRTEEAFRAWITRLRGLNCPVEAAKNVNVVLPLFRPNPEGTERKKGHIFLPPKDPPANPIPTADSPNSASSIATEKGVISYSDLKLGLLIKDQELLKLILKALKWAENDRRASFEVLIQRLKNTSFREILSNRNLLNDSDLTQLLKSYIGQGVMNSFAAGPAGAVTLNNNVPPTVILQQQQQSAGLQSNQTNENLIGSNKVKIKNVAPSIVTGLLPPGASNVSEYRIEDGGVTQMEVGVDPDLYLPYEDEDSSSTTKFDGRIDDRQENTVTIKLVTTNVAGDMIENRRMIPAILNVRGNKRFKCSACPECFETNAELQQHIVTRHLPRTNRTVITQQGKPAIKIRVRKSKPLVGSTTSTVISSSPLALPMPSPSTATEQTTSPSPSPTLKIVPLKIPASTTITVVPVPSQVKPAEPETNDDKLEPNTAAEKKPEIPDVKPPKEDVLVRKSKRKSTIKCDSNVEKLKTRKIRKEEPPAKPPSPLPSTSPKTRKATVTTYCALCRKKLAPQETLRKHMEREHSLYECEKCDRTFKSALNLGRHQQYHASVATTTSLTKPAAATTQKSAPKATSQPPGEEPTTHKCTHCEKAFRRSHHLKLHLRHHAKDVVPRAAEEKPASGNGLRSRTKLTHGGAMPVSILRSAEGSRTRNSDATKRKVRALRWKG</sequence>
<feature type="compositionally biased region" description="Basic and acidic residues" evidence="9">
    <location>
        <begin position="688"/>
        <end position="697"/>
    </location>
</feature>
<keyword evidence="6" id="KW-0539">Nucleus</keyword>
<feature type="domain" description="ZAD" evidence="11">
    <location>
        <begin position="17"/>
        <end position="91"/>
    </location>
</feature>
<dbReference type="PROSITE" id="PS50157">
    <property type="entry name" value="ZINC_FINGER_C2H2_2"/>
    <property type="match status" value="3"/>
</dbReference>
<feature type="domain" description="C2H2-type" evidence="10">
    <location>
        <begin position="662"/>
        <end position="689"/>
    </location>
</feature>
<feature type="compositionally biased region" description="Basic and acidic residues" evidence="9">
    <location>
        <begin position="541"/>
        <end position="557"/>
    </location>
</feature>
<feature type="region of interest" description="Disordered" evidence="9">
    <location>
        <begin position="635"/>
        <end position="662"/>
    </location>
</feature>
<evidence type="ECO:0000256" key="7">
    <source>
        <dbReference type="PROSITE-ProRule" id="PRU00042"/>
    </source>
</evidence>
<dbReference type="Pfam" id="PF07776">
    <property type="entry name" value="zf-AD"/>
    <property type="match status" value="1"/>
</dbReference>
<dbReference type="InterPro" id="IPR012934">
    <property type="entry name" value="Znf_AD"/>
</dbReference>
<evidence type="ECO:0000256" key="2">
    <source>
        <dbReference type="ARBA" id="ARBA00022723"/>
    </source>
</evidence>
<dbReference type="InterPro" id="IPR050888">
    <property type="entry name" value="ZnF_C2H2-type_TF"/>
</dbReference>
<feature type="region of interest" description="Disordered" evidence="9">
    <location>
        <begin position="127"/>
        <end position="148"/>
    </location>
</feature>
<dbReference type="Gene3D" id="3.30.160.60">
    <property type="entry name" value="Classic Zinc Finger"/>
    <property type="match status" value="2"/>
</dbReference>
<evidence type="ECO:0000256" key="8">
    <source>
        <dbReference type="PROSITE-ProRule" id="PRU01263"/>
    </source>
</evidence>
<dbReference type="AlphaFoldDB" id="A0A182NB37"/>
<dbReference type="InterPro" id="IPR013087">
    <property type="entry name" value="Znf_C2H2_type"/>
</dbReference>
<evidence type="ECO:0000256" key="9">
    <source>
        <dbReference type="SAM" id="MobiDB-lite"/>
    </source>
</evidence>
<feature type="region of interest" description="Disordered" evidence="9">
    <location>
        <begin position="488"/>
        <end position="573"/>
    </location>
</feature>
<dbReference type="GO" id="GO:0005634">
    <property type="term" value="C:nucleus"/>
    <property type="evidence" value="ECO:0007669"/>
    <property type="project" value="UniProtKB-SubCell"/>
</dbReference>
<dbReference type="STRING" id="7168.A0A182NB37"/>
<keyword evidence="2 8" id="KW-0479">Metal-binding</keyword>
<dbReference type="VEuPathDB" id="VectorBase:ADIR004863"/>
<feature type="binding site" evidence="8">
    <location>
        <position position="67"/>
    </location>
    <ligand>
        <name>Zn(2+)</name>
        <dbReference type="ChEBI" id="CHEBI:29105"/>
    </ligand>
</feature>
<evidence type="ECO:0000259" key="11">
    <source>
        <dbReference type="PROSITE" id="PS51915"/>
    </source>
</evidence>
<feature type="region of interest" description="Disordered" evidence="9">
    <location>
        <begin position="434"/>
        <end position="471"/>
    </location>
</feature>
<dbReference type="PROSITE" id="PS00028">
    <property type="entry name" value="ZINC_FINGER_C2H2_1"/>
    <property type="match status" value="3"/>
</dbReference>
<evidence type="ECO:0000256" key="3">
    <source>
        <dbReference type="ARBA" id="ARBA00022737"/>
    </source>
</evidence>
<dbReference type="InterPro" id="IPR036236">
    <property type="entry name" value="Znf_C2H2_sf"/>
</dbReference>
<keyword evidence="13" id="KW-1185">Reference proteome</keyword>
<comment type="subcellular location">
    <subcellularLocation>
        <location evidence="1">Nucleus</location>
    </subcellularLocation>
</comment>
<evidence type="ECO:0008006" key="14">
    <source>
        <dbReference type="Google" id="ProtNLM"/>
    </source>
</evidence>
<dbReference type="SUPFAM" id="SSF57667">
    <property type="entry name" value="beta-beta-alpha zinc fingers"/>
    <property type="match status" value="1"/>
</dbReference>
<feature type="domain" description="C2H2-type" evidence="10">
    <location>
        <begin position="604"/>
        <end position="631"/>
    </location>
</feature>